<evidence type="ECO:0000256" key="1">
    <source>
        <dbReference type="SAM" id="MobiDB-lite"/>
    </source>
</evidence>
<organism evidence="2 3">
    <name type="scientific">Penicillium canariense</name>
    <dbReference type="NCBI Taxonomy" id="189055"/>
    <lineage>
        <taxon>Eukaryota</taxon>
        <taxon>Fungi</taxon>
        <taxon>Dikarya</taxon>
        <taxon>Ascomycota</taxon>
        <taxon>Pezizomycotina</taxon>
        <taxon>Eurotiomycetes</taxon>
        <taxon>Eurotiomycetidae</taxon>
        <taxon>Eurotiales</taxon>
        <taxon>Aspergillaceae</taxon>
        <taxon>Penicillium</taxon>
    </lineage>
</organism>
<dbReference type="EMBL" id="JAPQKN010000001">
    <property type="protein sequence ID" value="KAJ5175407.1"/>
    <property type="molecule type" value="Genomic_DNA"/>
</dbReference>
<reference evidence="2" key="1">
    <citation type="submission" date="2022-11" db="EMBL/GenBank/DDBJ databases">
        <authorList>
            <person name="Petersen C."/>
        </authorList>
    </citation>
    <scope>NUCLEOTIDE SEQUENCE</scope>
    <source>
        <strain evidence="2">IBT 26290</strain>
    </source>
</reference>
<evidence type="ECO:0000313" key="3">
    <source>
        <dbReference type="Proteomes" id="UP001149163"/>
    </source>
</evidence>
<accession>A0A9W9IFG4</accession>
<name>A0A9W9IFG4_9EURO</name>
<feature type="region of interest" description="Disordered" evidence="1">
    <location>
        <begin position="249"/>
        <end position="271"/>
    </location>
</feature>
<sequence length="278" mass="30908">MSPKIVLGRSFFSKDDVKLASLIPNILDIELDALESVLPLQEGDYTVRKVDDNLAIFKAEKDRDFRAFLSKLLNLISQSSTQAGLQLTARSGHIYNIKQPSAWFLRLCETTEVREWLQEQIEDGNDVHFVVGFHTLFDASTAEGLALTSAHGGNFSVALGELSGLPVNGFTNVGASASFTNNQAATHRYIAPGEQIFAVRLKRVVFRFLKPRDVDNAHLEKTSRWRMSSDTRSAGDEFSEIVEASLDGFSSAGEYDERDGNDDAELTDDNTEYYVLDE</sequence>
<reference evidence="2" key="2">
    <citation type="journal article" date="2023" name="IMA Fungus">
        <title>Comparative genomic study of the Penicillium genus elucidates a diverse pangenome and 15 lateral gene transfer events.</title>
        <authorList>
            <person name="Petersen C."/>
            <person name="Sorensen T."/>
            <person name="Nielsen M.R."/>
            <person name="Sondergaard T.E."/>
            <person name="Sorensen J.L."/>
            <person name="Fitzpatrick D.A."/>
            <person name="Frisvad J.C."/>
            <person name="Nielsen K.L."/>
        </authorList>
    </citation>
    <scope>NUCLEOTIDE SEQUENCE</scope>
    <source>
        <strain evidence="2">IBT 26290</strain>
    </source>
</reference>
<evidence type="ECO:0000313" key="2">
    <source>
        <dbReference type="EMBL" id="KAJ5175407.1"/>
    </source>
</evidence>
<dbReference type="AlphaFoldDB" id="A0A9W9IFG4"/>
<dbReference type="GeneID" id="81422585"/>
<proteinExistence type="predicted"/>
<gene>
    <name evidence="2" type="ORF">N7482_001284</name>
</gene>
<dbReference type="OrthoDB" id="5410365at2759"/>
<comment type="caution">
    <text evidence="2">The sequence shown here is derived from an EMBL/GenBank/DDBJ whole genome shotgun (WGS) entry which is preliminary data.</text>
</comment>
<dbReference type="RefSeq" id="XP_056547015.1">
    <property type="nucleotide sequence ID" value="XM_056683409.1"/>
</dbReference>
<protein>
    <submittedName>
        <fullName evidence="2">Uncharacterized protein</fullName>
    </submittedName>
</protein>
<keyword evidence="3" id="KW-1185">Reference proteome</keyword>
<feature type="compositionally biased region" description="Acidic residues" evidence="1">
    <location>
        <begin position="254"/>
        <end position="271"/>
    </location>
</feature>
<dbReference type="Proteomes" id="UP001149163">
    <property type="component" value="Unassembled WGS sequence"/>
</dbReference>